<reference evidence="8" key="1">
    <citation type="submission" date="2017-02" db="UniProtKB">
        <authorList>
            <consortium name="WormBaseParasite"/>
        </authorList>
    </citation>
    <scope>IDENTIFICATION</scope>
</reference>
<keyword evidence="4" id="KW-0809">Transit peptide</keyword>
<dbReference type="STRING" id="131310.A0A0N4ZRJ0"/>
<evidence type="ECO:0000256" key="1">
    <source>
        <dbReference type="ARBA" id="ARBA00004443"/>
    </source>
</evidence>
<proteinExistence type="inferred from homology"/>
<keyword evidence="6" id="KW-0472">Membrane</keyword>
<evidence type="ECO:0000256" key="4">
    <source>
        <dbReference type="ARBA" id="ARBA00022946"/>
    </source>
</evidence>
<protein>
    <submittedName>
        <fullName evidence="8">Apoptogenic protein 1, mitochondrial</fullName>
    </submittedName>
</protein>
<keyword evidence="7" id="KW-1185">Reference proteome</keyword>
<keyword evidence="3" id="KW-0999">Mitochondrion inner membrane</keyword>
<comment type="similarity">
    <text evidence="2">Belongs to the COA8 family.</text>
</comment>
<evidence type="ECO:0000256" key="2">
    <source>
        <dbReference type="ARBA" id="ARBA00005453"/>
    </source>
</evidence>
<evidence type="ECO:0000256" key="3">
    <source>
        <dbReference type="ARBA" id="ARBA00022792"/>
    </source>
</evidence>
<evidence type="ECO:0000256" key="6">
    <source>
        <dbReference type="ARBA" id="ARBA00023136"/>
    </source>
</evidence>
<dbReference type="Proteomes" id="UP000038045">
    <property type="component" value="Unplaced"/>
</dbReference>
<dbReference type="InterPro" id="IPR018796">
    <property type="entry name" value="COA8"/>
</dbReference>
<evidence type="ECO:0000256" key="5">
    <source>
        <dbReference type="ARBA" id="ARBA00023128"/>
    </source>
</evidence>
<evidence type="ECO:0000313" key="8">
    <source>
        <dbReference type="WBParaSite" id="PTRK_0001112600.1"/>
    </source>
</evidence>
<evidence type="ECO:0000313" key="7">
    <source>
        <dbReference type="Proteomes" id="UP000038045"/>
    </source>
</evidence>
<dbReference type="PANTHER" id="PTHR31107:SF2">
    <property type="entry name" value="CYTOCHROME C OXIDASE ASSEMBLY FACTOR 8"/>
    <property type="match status" value="1"/>
</dbReference>
<sequence length="141" mass="17412">MNTIDDSRVRLDKRFDWVGPPNRISKIRPIKLRIVENETNIEKNYRIAREQLNMWNSKFWENHNLEFERQRDEFIKNRKNELGKLGNVTANDMSTFYKKFLNDEYAALSHYNKTWYMRNFQLLWPAFKVNMIRFFRLISRK</sequence>
<dbReference type="PANTHER" id="PTHR31107">
    <property type="entry name" value="APOPTOGENIC PROTEIN 1, MITOCHONDRIAL"/>
    <property type="match status" value="1"/>
</dbReference>
<dbReference type="GO" id="GO:0097193">
    <property type="term" value="P:intrinsic apoptotic signaling pathway"/>
    <property type="evidence" value="ECO:0007669"/>
    <property type="project" value="InterPro"/>
</dbReference>
<accession>A0A0N4ZRJ0</accession>
<organism evidence="7 8">
    <name type="scientific">Parastrongyloides trichosuri</name>
    <name type="common">Possum-specific nematode worm</name>
    <dbReference type="NCBI Taxonomy" id="131310"/>
    <lineage>
        <taxon>Eukaryota</taxon>
        <taxon>Metazoa</taxon>
        <taxon>Ecdysozoa</taxon>
        <taxon>Nematoda</taxon>
        <taxon>Chromadorea</taxon>
        <taxon>Rhabditida</taxon>
        <taxon>Tylenchina</taxon>
        <taxon>Panagrolaimomorpha</taxon>
        <taxon>Strongyloidoidea</taxon>
        <taxon>Strongyloididae</taxon>
        <taxon>Parastrongyloides</taxon>
    </lineage>
</organism>
<comment type="subcellular location">
    <subcellularLocation>
        <location evidence="1">Mitochondrion inner membrane</location>
        <topology evidence="1">Peripheral membrane protein</topology>
        <orientation evidence="1">Matrix side</orientation>
    </subcellularLocation>
</comment>
<dbReference type="Pfam" id="PF10231">
    <property type="entry name" value="COA8"/>
    <property type="match status" value="1"/>
</dbReference>
<name>A0A0N4ZRJ0_PARTI</name>
<dbReference type="WBParaSite" id="PTRK_0001112600.1">
    <property type="protein sequence ID" value="PTRK_0001112600.1"/>
    <property type="gene ID" value="PTRK_0001112600"/>
</dbReference>
<dbReference type="AlphaFoldDB" id="A0A0N4ZRJ0"/>
<keyword evidence="5" id="KW-0496">Mitochondrion</keyword>
<dbReference type="GO" id="GO:0005743">
    <property type="term" value="C:mitochondrial inner membrane"/>
    <property type="evidence" value="ECO:0007669"/>
    <property type="project" value="UniProtKB-SubCell"/>
</dbReference>